<name>A0A1H4FUJ8_9RHOB</name>
<sequence>MSIYDDIESYGMTGEDYVAPIADHDAIAALAGPAVAALLEALSEAGLERHLPGVGWGVVNAIHREIERLDRKADDNAAVIRTLIAEQDGTEVKDVELQTAMTAQARMEECREALATFREAAAEAYANATGEPWLPRSGSRAGHGVTAAQIDARAMLTAARDKRAADLNPEGPRFVVSGPAKWTDVDAVFAALDKLRSRKPDMVLVTKGAPGAELVARKWAALRGTPQITVAMNWSLGKQTAFKAIDEALALAPAGVVVFEDAAHPLTGVSLNLIQKAAAKRIAVWRVGAASPTARAVA</sequence>
<accession>A0A1H4FUJ8</accession>
<dbReference type="RefSeq" id="WP_093256316.1">
    <property type="nucleotide sequence ID" value="NZ_FNQM01000029.1"/>
</dbReference>
<protein>
    <recommendedName>
        <fullName evidence="1">YspA cpYpsA-related SLOG domain-containing protein</fullName>
    </recommendedName>
</protein>
<gene>
    <name evidence="2" type="ORF">SAMN05444370_12914</name>
</gene>
<dbReference type="AlphaFoldDB" id="A0A1H4FUJ8"/>
<evidence type="ECO:0000313" key="2">
    <source>
        <dbReference type="EMBL" id="SEB01029.1"/>
    </source>
</evidence>
<evidence type="ECO:0000259" key="1">
    <source>
        <dbReference type="Pfam" id="PF10686"/>
    </source>
</evidence>
<dbReference type="EMBL" id="FNQM01000029">
    <property type="protein sequence ID" value="SEB01029.1"/>
    <property type="molecule type" value="Genomic_DNA"/>
</dbReference>
<dbReference type="InterPro" id="IPR019627">
    <property type="entry name" value="YAcAr"/>
</dbReference>
<feature type="domain" description="YspA cpYpsA-related SLOG" evidence="1">
    <location>
        <begin position="172"/>
        <end position="236"/>
    </location>
</feature>
<organism evidence="2 3">
    <name type="scientific">Rubrimonas cliftonensis</name>
    <dbReference type="NCBI Taxonomy" id="89524"/>
    <lineage>
        <taxon>Bacteria</taxon>
        <taxon>Pseudomonadati</taxon>
        <taxon>Pseudomonadota</taxon>
        <taxon>Alphaproteobacteria</taxon>
        <taxon>Rhodobacterales</taxon>
        <taxon>Paracoccaceae</taxon>
        <taxon>Rubrimonas</taxon>
    </lineage>
</organism>
<keyword evidence="3" id="KW-1185">Reference proteome</keyword>
<dbReference type="Proteomes" id="UP000198703">
    <property type="component" value="Unassembled WGS sequence"/>
</dbReference>
<proteinExistence type="predicted"/>
<dbReference type="STRING" id="89524.SAMN05444370_12914"/>
<dbReference type="Pfam" id="PF10686">
    <property type="entry name" value="YAcAr"/>
    <property type="match status" value="1"/>
</dbReference>
<dbReference type="OrthoDB" id="9806973at2"/>
<evidence type="ECO:0000313" key="3">
    <source>
        <dbReference type="Proteomes" id="UP000198703"/>
    </source>
</evidence>
<reference evidence="2 3" key="1">
    <citation type="submission" date="2016-10" db="EMBL/GenBank/DDBJ databases">
        <authorList>
            <person name="de Groot N.N."/>
        </authorList>
    </citation>
    <scope>NUCLEOTIDE SEQUENCE [LARGE SCALE GENOMIC DNA]</scope>
    <source>
        <strain evidence="2 3">DSM 15345</strain>
    </source>
</reference>